<dbReference type="FunFam" id="1.20.1260.100:FF:000001">
    <property type="entry name" value="translocator protein 2"/>
    <property type="match status" value="1"/>
</dbReference>
<dbReference type="CDD" id="cd15904">
    <property type="entry name" value="TSPO_MBR"/>
    <property type="match status" value="1"/>
</dbReference>
<feature type="transmembrane region" description="Helical" evidence="6">
    <location>
        <begin position="80"/>
        <end position="99"/>
    </location>
</feature>
<keyword evidence="3 6" id="KW-0812">Transmembrane</keyword>
<dbReference type="PANTHER" id="PTHR10057:SF0">
    <property type="entry name" value="TRANSLOCATOR PROTEIN"/>
    <property type="match status" value="1"/>
</dbReference>
<keyword evidence="9" id="KW-1185">Reference proteome</keyword>
<dbReference type="RefSeq" id="XP_012797821.1">
    <property type="nucleotide sequence ID" value="XM_012942367.3"/>
</dbReference>
<organism evidence="8">
    <name type="scientific">Schistosoma haematobium</name>
    <name type="common">Blood fluke</name>
    <dbReference type="NCBI Taxonomy" id="6185"/>
    <lineage>
        <taxon>Eukaryota</taxon>
        <taxon>Metazoa</taxon>
        <taxon>Spiralia</taxon>
        <taxon>Lophotrochozoa</taxon>
        <taxon>Platyhelminthes</taxon>
        <taxon>Trematoda</taxon>
        <taxon>Digenea</taxon>
        <taxon>Strigeidida</taxon>
        <taxon>Schistosomatoidea</taxon>
        <taxon>Schistosomatidae</taxon>
        <taxon>Schistosoma</taxon>
    </lineage>
</organism>
<evidence type="ECO:0000256" key="2">
    <source>
        <dbReference type="ARBA" id="ARBA00007524"/>
    </source>
</evidence>
<accession>A0A094ZTC8</accession>
<reference evidence="8" key="1">
    <citation type="journal article" date="2012" name="Nat. Genet.">
        <title>Whole-genome sequence of Schistosoma haematobium.</title>
        <authorList>
            <person name="Young N.D."/>
            <person name="Jex A.R."/>
            <person name="Li B."/>
            <person name="Liu S."/>
            <person name="Yang L."/>
            <person name="Xiong Z."/>
            <person name="Li Y."/>
            <person name="Cantacessi C."/>
            <person name="Hall R.S."/>
            <person name="Xu X."/>
            <person name="Chen F."/>
            <person name="Wu X."/>
            <person name="Zerlotini A."/>
            <person name="Oliveira G."/>
            <person name="Hofmann A."/>
            <person name="Zhang G."/>
            <person name="Fang X."/>
            <person name="Kang Y."/>
            <person name="Campbell B.E."/>
            <person name="Loukas A."/>
            <person name="Ranganathan S."/>
            <person name="Rollinson D."/>
            <person name="Rinaldi G."/>
            <person name="Brindley P.J."/>
            <person name="Yang H."/>
            <person name="Wang J."/>
            <person name="Wang J."/>
            <person name="Gasser R.B."/>
        </authorList>
    </citation>
    <scope>NUCLEOTIDE SEQUENCE [LARGE SCALE GENOMIC DNA]</scope>
</reference>
<dbReference type="Gene3D" id="1.20.1260.100">
    <property type="entry name" value="TspO/MBR protein"/>
    <property type="match status" value="1"/>
</dbReference>
<evidence type="ECO:0000256" key="4">
    <source>
        <dbReference type="ARBA" id="ARBA00022989"/>
    </source>
</evidence>
<dbReference type="GO" id="GO:0033013">
    <property type="term" value="P:tetrapyrrole metabolic process"/>
    <property type="evidence" value="ECO:0007669"/>
    <property type="project" value="UniProtKB-ARBA"/>
</dbReference>
<evidence type="ECO:0000256" key="1">
    <source>
        <dbReference type="ARBA" id="ARBA00004141"/>
    </source>
</evidence>
<dbReference type="GO" id="GO:0005741">
    <property type="term" value="C:mitochondrial outer membrane"/>
    <property type="evidence" value="ECO:0007669"/>
    <property type="project" value="TreeGrafter"/>
</dbReference>
<reference evidence="7" key="2">
    <citation type="journal article" date="2019" name="Gigascience">
        <title>High-quality Schistosoma haematobium genome achieved by single-molecule and long-range sequencing.</title>
        <authorList>
            <person name="Stroehlein A.J."/>
            <person name="Korhonen P.K."/>
            <person name="Chong T.M."/>
            <person name="Lim Y.L."/>
            <person name="Chan K.G."/>
            <person name="Webster B."/>
            <person name="Rollinson D."/>
            <person name="Brindley P.J."/>
            <person name="Gasser R.B."/>
            <person name="Young N.D."/>
        </authorList>
    </citation>
    <scope>NUCLEOTIDE SEQUENCE</scope>
</reference>
<dbReference type="CTD" id="24593815"/>
<dbReference type="EMBL" id="KL250965">
    <property type="protein sequence ID" value="KGB38060.1"/>
    <property type="molecule type" value="Genomic_DNA"/>
</dbReference>
<dbReference type="OrthoDB" id="8841220at2759"/>
<dbReference type="PANTHER" id="PTHR10057">
    <property type="entry name" value="PERIPHERAL-TYPE BENZODIAZEPINE RECEPTOR"/>
    <property type="match status" value="1"/>
</dbReference>
<evidence type="ECO:0000256" key="5">
    <source>
        <dbReference type="ARBA" id="ARBA00023136"/>
    </source>
</evidence>
<dbReference type="Pfam" id="PF03073">
    <property type="entry name" value="TspO_MBR"/>
    <property type="match status" value="1"/>
</dbReference>
<reference evidence="7" key="3">
    <citation type="submission" date="2021-06" db="EMBL/GenBank/DDBJ databases">
        <title>Chromosome-level genome assembly for S. haematobium.</title>
        <authorList>
            <person name="Stroehlein A.J."/>
        </authorList>
    </citation>
    <scope>NUCLEOTIDE SEQUENCE</scope>
</reference>
<dbReference type="STRING" id="6185.A0A094ZTC8"/>
<dbReference type="KEGG" id="shx:MS3_00009260"/>
<feature type="transmembrane region" description="Helical" evidence="6">
    <location>
        <begin position="105"/>
        <end position="124"/>
    </location>
</feature>
<dbReference type="InterPro" id="IPR038330">
    <property type="entry name" value="TspO/MBR-related_sf"/>
</dbReference>
<dbReference type="Proteomes" id="UP000471633">
    <property type="component" value="Unassembled WGS sequence"/>
</dbReference>
<keyword evidence="5 6" id="KW-0472">Membrane</keyword>
<evidence type="ECO:0000313" key="9">
    <source>
        <dbReference type="Proteomes" id="UP000471633"/>
    </source>
</evidence>
<gene>
    <name evidence="7" type="ORF">MS3_00009260</name>
    <name evidence="8" type="ORF">MS3_06424</name>
</gene>
<dbReference type="AlphaFoldDB" id="A0A094ZTC8"/>
<evidence type="ECO:0000256" key="3">
    <source>
        <dbReference type="ARBA" id="ARBA00022692"/>
    </source>
</evidence>
<comment type="similarity">
    <text evidence="2">Belongs to the TspO/BZRP family.</text>
</comment>
<name>A0A094ZTC8_SCHHA</name>
<dbReference type="EMBL" id="AMPZ03000007">
    <property type="protein sequence ID" value="KAH9580693.1"/>
    <property type="molecule type" value="Genomic_DNA"/>
</dbReference>
<comment type="subcellular location">
    <subcellularLocation>
        <location evidence="1">Membrane</location>
        <topology evidence="1">Multi-pass membrane protein</topology>
    </subcellularLocation>
</comment>
<keyword evidence="4 6" id="KW-1133">Transmembrane helix</keyword>
<evidence type="ECO:0000313" key="7">
    <source>
        <dbReference type="EMBL" id="KAH9580693.1"/>
    </source>
</evidence>
<dbReference type="PIRSF" id="PIRSF005859">
    <property type="entry name" value="PBR"/>
    <property type="match status" value="1"/>
</dbReference>
<feature type="transmembrane region" description="Helical" evidence="6">
    <location>
        <begin position="47"/>
        <end position="68"/>
    </location>
</feature>
<dbReference type="InterPro" id="IPR004307">
    <property type="entry name" value="TspO_MBR"/>
</dbReference>
<feature type="transmembrane region" description="Helical" evidence="6">
    <location>
        <begin position="136"/>
        <end position="154"/>
    </location>
</feature>
<sequence length="159" mass="17667">MSEVSLLHASPFIALPFVGAFIGQRIVSKNMYWYDTLRKPSFSPPKWVFGPVWSALYGCMGAASYLVWRDASHEKVMVPLAVYGAQLLLNWSWAPVFFGQHKIKYGAMINLGIFGGAVTCVHLFRSINISASNLMIPYALWAAFASVISVRVAMLNDDD</sequence>
<reference evidence="7" key="4">
    <citation type="journal article" date="2022" name="PLoS Pathog.">
        <title>Chromosome-level genome of Schistosoma haematobium underpins genome-wide explorations of molecular variation.</title>
        <authorList>
            <person name="Stroehlein A.J."/>
            <person name="Korhonen P.K."/>
            <person name="Lee V.V."/>
            <person name="Ralph S.A."/>
            <person name="Mentink-Kane M."/>
            <person name="You H."/>
            <person name="McManus D.P."/>
            <person name="Tchuente L.T."/>
            <person name="Stothard J.R."/>
            <person name="Kaur P."/>
            <person name="Dudchenko O."/>
            <person name="Aiden E.L."/>
            <person name="Yang B."/>
            <person name="Yang H."/>
            <person name="Emery A.M."/>
            <person name="Webster B.L."/>
            <person name="Brindley P.J."/>
            <person name="Rollinson D."/>
            <person name="Chang B.C.H."/>
            <person name="Gasser R.B."/>
            <person name="Young N.D."/>
        </authorList>
    </citation>
    <scope>NUCLEOTIDE SEQUENCE</scope>
</reference>
<evidence type="ECO:0000313" key="8">
    <source>
        <dbReference type="EMBL" id="KGB38060.1"/>
    </source>
</evidence>
<dbReference type="GeneID" id="24593815"/>
<proteinExistence type="inferred from homology"/>
<evidence type="ECO:0000256" key="6">
    <source>
        <dbReference type="SAM" id="Phobius"/>
    </source>
</evidence>
<protein>
    <submittedName>
        <fullName evidence="8">Translocator protein</fullName>
    </submittedName>
</protein>